<dbReference type="Proteomes" id="UP000053732">
    <property type="component" value="Unassembled WGS sequence"/>
</dbReference>
<accession>A0A0G4PUZ7</accession>
<dbReference type="AlphaFoldDB" id="A0A0G4PUZ7"/>
<organism evidence="1 2">
    <name type="scientific">Penicillium camemberti (strain FM 013)</name>
    <dbReference type="NCBI Taxonomy" id="1429867"/>
    <lineage>
        <taxon>Eukaryota</taxon>
        <taxon>Fungi</taxon>
        <taxon>Dikarya</taxon>
        <taxon>Ascomycota</taxon>
        <taxon>Pezizomycotina</taxon>
        <taxon>Eurotiomycetes</taxon>
        <taxon>Eurotiomycetidae</taxon>
        <taxon>Eurotiales</taxon>
        <taxon>Aspergillaceae</taxon>
        <taxon>Penicillium</taxon>
    </lineage>
</organism>
<dbReference type="EMBL" id="HG793179">
    <property type="protein sequence ID" value="CRL30248.1"/>
    <property type="molecule type" value="Genomic_DNA"/>
</dbReference>
<protein>
    <submittedName>
        <fullName evidence="1">Str. FM013</fullName>
    </submittedName>
</protein>
<gene>
    <name evidence="1" type="ORF">PCAMFM013_S046g000052</name>
</gene>
<sequence>MSHYVESILVNATSSTDSRPMNEVASSQRCAVTDCGKWAVAQSRFCADHKPAPAPTCCA</sequence>
<name>A0A0G4PUZ7_PENC3</name>
<keyword evidence="2" id="KW-1185">Reference proteome</keyword>
<evidence type="ECO:0000313" key="2">
    <source>
        <dbReference type="Proteomes" id="UP000053732"/>
    </source>
</evidence>
<proteinExistence type="predicted"/>
<evidence type="ECO:0000313" key="1">
    <source>
        <dbReference type="EMBL" id="CRL30248.1"/>
    </source>
</evidence>
<reference evidence="1 2" key="1">
    <citation type="journal article" date="2014" name="Nat. Commun.">
        <title>Multiple recent horizontal transfers of a large genomic region in cheese making fungi.</title>
        <authorList>
            <person name="Cheeseman K."/>
            <person name="Ropars J."/>
            <person name="Renault P."/>
            <person name="Dupont J."/>
            <person name="Gouzy J."/>
            <person name="Branca A."/>
            <person name="Abraham A.L."/>
            <person name="Ceppi M."/>
            <person name="Conseiller E."/>
            <person name="Debuchy R."/>
            <person name="Malagnac F."/>
            <person name="Goarin A."/>
            <person name="Silar P."/>
            <person name="Lacoste S."/>
            <person name="Sallet E."/>
            <person name="Bensimon A."/>
            <person name="Giraud T."/>
            <person name="Brygoo Y."/>
        </authorList>
    </citation>
    <scope>NUCLEOTIDE SEQUENCE [LARGE SCALE GENOMIC DNA]</scope>
    <source>
        <strain evidence="2">FM 013</strain>
    </source>
</reference>